<dbReference type="InterPro" id="IPR029064">
    <property type="entry name" value="Ribosomal_eL30-like_sf"/>
</dbReference>
<dbReference type="RefSeq" id="WP_007495076.1">
    <property type="nucleotide sequence ID" value="NZ_KN174161.1"/>
</dbReference>
<feature type="compositionally biased region" description="Basic residues" evidence="1">
    <location>
        <begin position="160"/>
        <end position="173"/>
    </location>
</feature>
<gene>
    <name evidence="2" type="ORF">HMPREF9460_00444</name>
</gene>
<dbReference type="AlphaFoldDB" id="A0A096BDB9"/>
<sequence length="173" mass="18369">MDNVLHLLGIARKAGRVEVGEEPVGASARARQARLILVASDAADNSARRAAHFAQAGKAPWFRVPYTKGELGGTVGRASCAMLALTDVGLAAALLARLAAGAPETYGAASAELSEKADKALQRQKEQRRHEKKLQKGGRKPWAAPPARKESPPEPAGKRTLPRGRLTVKKKTP</sequence>
<proteinExistence type="predicted"/>
<evidence type="ECO:0000256" key="1">
    <source>
        <dbReference type="SAM" id="MobiDB-lite"/>
    </source>
</evidence>
<dbReference type="GeneID" id="63971828"/>
<feature type="compositionally biased region" description="Basic residues" evidence="1">
    <location>
        <begin position="130"/>
        <end position="139"/>
    </location>
</feature>
<dbReference type="PATRIC" id="fig|742738.3.peg.465"/>
<reference evidence="2 3" key="1">
    <citation type="submission" date="2011-08" db="EMBL/GenBank/DDBJ databases">
        <title>The Genome Sequence of Clostridium orbiscindens 1_3_50AFAA.</title>
        <authorList>
            <consortium name="The Broad Institute Genome Sequencing Platform"/>
            <person name="Earl A."/>
            <person name="Ward D."/>
            <person name="Feldgarden M."/>
            <person name="Gevers D."/>
            <person name="Daigneault M."/>
            <person name="Strauss J."/>
            <person name="Allen-Vercoe E."/>
            <person name="Young S.K."/>
            <person name="Zeng Q."/>
            <person name="Gargeya S."/>
            <person name="Fitzgerald M."/>
            <person name="Haas B."/>
            <person name="Abouelleil A."/>
            <person name="Alvarado L."/>
            <person name="Arachchi H.M."/>
            <person name="Berlin A."/>
            <person name="Brown A."/>
            <person name="Chapman S.B."/>
            <person name="Chen Z."/>
            <person name="Dunbar C."/>
            <person name="Freedman E."/>
            <person name="Gearin G."/>
            <person name="Gellesch M."/>
            <person name="Goldberg J."/>
            <person name="Griggs A."/>
            <person name="Gujja S."/>
            <person name="Heiman D."/>
            <person name="Howarth C."/>
            <person name="Larson L."/>
            <person name="Lui A."/>
            <person name="MacDonald P.J.P."/>
            <person name="Montmayeur A."/>
            <person name="Murphy C."/>
            <person name="Neiman D."/>
            <person name="Pearson M."/>
            <person name="Priest M."/>
            <person name="Roberts A."/>
            <person name="Saif S."/>
            <person name="Shea T."/>
            <person name="Shenoy N."/>
            <person name="Sisk P."/>
            <person name="Stolte C."/>
            <person name="Sykes S."/>
            <person name="Wortman J."/>
            <person name="Nusbaum C."/>
            <person name="Birren B."/>
        </authorList>
    </citation>
    <scope>NUCLEOTIDE SEQUENCE [LARGE SCALE GENOMIC DNA]</scope>
    <source>
        <strain evidence="2 3">1_3_50AFAA</strain>
    </source>
</reference>
<dbReference type="Proteomes" id="UP000029585">
    <property type="component" value="Unassembled WGS sequence"/>
</dbReference>
<organism evidence="2 3">
    <name type="scientific">Flavonifractor plautii 1_3_50AFAA</name>
    <dbReference type="NCBI Taxonomy" id="742738"/>
    <lineage>
        <taxon>Bacteria</taxon>
        <taxon>Bacillati</taxon>
        <taxon>Bacillota</taxon>
        <taxon>Clostridia</taxon>
        <taxon>Eubacteriales</taxon>
        <taxon>Oscillospiraceae</taxon>
        <taxon>Flavonifractor</taxon>
    </lineage>
</organism>
<keyword evidence="3" id="KW-1185">Reference proteome</keyword>
<dbReference type="Gene3D" id="3.30.1330.30">
    <property type="match status" value="1"/>
</dbReference>
<dbReference type="EMBL" id="ADLO01000015">
    <property type="protein sequence ID" value="KGF57130.1"/>
    <property type="molecule type" value="Genomic_DNA"/>
</dbReference>
<dbReference type="SUPFAM" id="SSF55315">
    <property type="entry name" value="L30e-like"/>
    <property type="match status" value="1"/>
</dbReference>
<protein>
    <recommendedName>
        <fullName evidence="4">Ribosomal protein L7Ae/L30e/S12e/Gadd45 domain-containing protein</fullName>
    </recommendedName>
</protein>
<name>A0A096BDB9_FLAPL</name>
<accession>A0A096BDB9</accession>
<feature type="region of interest" description="Disordered" evidence="1">
    <location>
        <begin position="114"/>
        <end position="173"/>
    </location>
</feature>
<evidence type="ECO:0000313" key="3">
    <source>
        <dbReference type="Proteomes" id="UP000029585"/>
    </source>
</evidence>
<feature type="compositionally biased region" description="Basic and acidic residues" evidence="1">
    <location>
        <begin position="114"/>
        <end position="129"/>
    </location>
</feature>
<evidence type="ECO:0008006" key="4">
    <source>
        <dbReference type="Google" id="ProtNLM"/>
    </source>
</evidence>
<dbReference type="HOGENOM" id="CLU_114476_0_0_9"/>
<comment type="caution">
    <text evidence="2">The sequence shown here is derived from an EMBL/GenBank/DDBJ whole genome shotgun (WGS) entry which is preliminary data.</text>
</comment>
<dbReference type="eggNOG" id="COG1358">
    <property type="taxonomic scope" value="Bacteria"/>
</dbReference>
<evidence type="ECO:0000313" key="2">
    <source>
        <dbReference type="EMBL" id="KGF57130.1"/>
    </source>
</evidence>